<dbReference type="Pfam" id="PF01048">
    <property type="entry name" value="PNP_UDP_1"/>
    <property type="match status" value="1"/>
</dbReference>
<dbReference type="PANTHER" id="PTHR46082:SF6">
    <property type="entry name" value="AAA+ ATPASE DOMAIN-CONTAINING PROTEIN-RELATED"/>
    <property type="match status" value="1"/>
</dbReference>
<comment type="caution">
    <text evidence="2">The sequence shown here is derived from an EMBL/GenBank/DDBJ whole genome shotgun (WGS) entry which is preliminary data.</text>
</comment>
<name>A0A428RQK0_9HYPO</name>
<dbReference type="GO" id="GO:0003824">
    <property type="term" value="F:catalytic activity"/>
    <property type="evidence" value="ECO:0007669"/>
    <property type="project" value="InterPro"/>
</dbReference>
<dbReference type="SUPFAM" id="SSF53167">
    <property type="entry name" value="Purine and uridine phosphorylases"/>
    <property type="match status" value="1"/>
</dbReference>
<sequence length="348" mass="38297">MAYPRTSQADFPIAIICALKVEYDAVSLLVEFSDEDGDRFGTAPGDDNIYKAGRMGNVNIVLVHLRDKGTIAAAVATSHLRSSFPKLKLVFLVGVCGGVPTVANQEIILGDVAISKSVFEHDRGSQYPAGFQPRHGLFEPTQSVQSLLVTLETNRWHNHLIAQAAGNLKLLQANAASQGQQSQYRYPGTVNDCLFEYNYHHRHQSTVANTCIECDESSGSTCCESREISCEELGCSDDYAVQRDRLRLNRYLEEQGLTDEAQVFRVVFGRFASGDMVVKCGEHRDKIAKQNGITAFEMEGAGIWAQQVPCLIIKGVCDYADSHKNKIWQPYAAATAAATSRRRTVQVG</sequence>
<dbReference type="PANTHER" id="PTHR46082">
    <property type="entry name" value="ATP/GTP-BINDING PROTEIN-RELATED"/>
    <property type="match status" value="1"/>
</dbReference>
<reference evidence="2 3" key="1">
    <citation type="submission" date="2017-06" db="EMBL/GenBank/DDBJ databases">
        <title>Comparative genomic analysis of Ambrosia Fusariam Clade fungi.</title>
        <authorList>
            <person name="Stajich J.E."/>
            <person name="Carrillo J."/>
            <person name="Kijimoto T."/>
            <person name="Eskalen A."/>
            <person name="O'Donnell K."/>
            <person name="Kasson M."/>
        </authorList>
    </citation>
    <scope>NUCLEOTIDE SEQUENCE [LARGE SCALE GENOMIC DNA]</scope>
    <source>
        <strain evidence="2 3">NRRL62579</strain>
    </source>
</reference>
<dbReference type="STRING" id="1325735.A0A428RQK0"/>
<feature type="domain" description="Nucleoside phosphorylase" evidence="1">
    <location>
        <begin position="12"/>
        <end position="147"/>
    </location>
</feature>
<dbReference type="InterPro" id="IPR000845">
    <property type="entry name" value="Nucleoside_phosphorylase_d"/>
</dbReference>
<gene>
    <name evidence="2" type="ORF">CEP52_017484</name>
</gene>
<evidence type="ECO:0000313" key="3">
    <source>
        <dbReference type="Proteomes" id="UP000287144"/>
    </source>
</evidence>
<proteinExistence type="predicted"/>
<dbReference type="AlphaFoldDB" id="A0A428RQK0"/>
<evidence type="ECO:0000259" key="1">
    <source>
        <dbReference type="Pfam" id="PF01048"/>
    </source>
</evidence>
<keyword evidence="3" id="KW-1185">Reference proteome</keyword>
<dbReference type="Gene3D" id="3.40.50.1580">
    <property type="entry name" value="Nucleoside phosphorylase domain"/>
    <property type="match status" value="1"/>
</dbReference>
<protein>
    <recommendedName>
        <fullName evidence="1">Nucleoside phosphorylase domain-containing protein</fullName>
    </recommendedName>
</protein>
<accession>A0A428RQK0</accession>
<dbReference type="InterPro" id="IPR053137">
    <property type="entry name" value="NLR-like"/>
</dbReference>
<dbReference type="InterPro" id="IPR035994">
    <property type="entry name" value="Nucleoside_phosphorylase_sf"/>
</dbReference>
<organism evidence="2 3">
    <name type="scientific">Fusarium oligoseptatum</name>
    <dbReference type="NCBI Taxonomy" id="2604345"/>
    <lineage>
        <taxon>Eukaryota</taxon>
        <taxon>Fungi</taxon>
        <taxon>Dikarya</taxon>
        <taxon>Ascomycota</taxon>
        <taxon>Pezizomycotina</taxon>
        <taxon>Sordariomycetes</taxon>
        <taxon>Hypocreomycetidae</taxon>
        <taxon>Hypocreales</taxon>
        <taxon>Nectriaceae</taxon>
        <taxon>Fusarium</taxon>
        <taxon>Fusarium solani species complex</taxon>
    </lineage>
</organism>
<dbReference type="GO" id="GO:0009116">
    <property type="term" value="P:nucleoside metabolic process"/>
    <property type="evidence" value="ECO:0007669"/>
    <property type="project" value="InterPro"/>
</dbReference>
<evidence type="ECO:0000313" key="2">
    <source>
        <dbReference type="EMBL" id="RSL79759.1"/>
    </source>
</evidence>
<dbReference type="Proteomes" id="UP000287144">
    <property type="component" value="Unassembled WGS sequence"/>
</dbReference>
<dbReference type="EMBL" id="NKCK01000581">
    <property type="protein sequence ID" value="RSL79759.1"/>
    <property type="molecule type" value="Genomic_DNA"/>
</dbReference>